<keyword evidence="1" id="KW-0812">Transmembrane</keyword>
<dbReference type="GO" id="GO:0016747">
    <property type="term" value="F:acyltransferase activity, transferring groups other than amino-acyl groups"/>
    <property type="evidence" value="ECO:0007669"/>
    <property type="project" value="InterPro"/>
</dbReference>
<keyword evidence="3" id="KW-0808">Transferase</keyword>
<dbReference type="GO" id="GO:0000271">
    <property type="term" value="P:polysaccharide biosynthetic process"/>
    <property type="evidence" value="ECO:0007669"/>
    <property type="project" value="TreeGrafter"/>
</dbReference>
<feature type="transmembrane region" description="Helical" evidence="1">
    <location>
        <begin position="92"/>
        <end position="115"/>
    </location>
</feature>
<feature type="transmembrane region" description="Helical" evidence="1">
    <location>
        <begin position="295"/>
        <end position="315"/>
    </location>
</feature>
<feature type="transmembrane region" description="Helical" evidence="1">
    <location>
        <begin position="272"/>
        <end position="289"/>
    </location>
</feature>
<keyword evidence="1" id="KW-0472">Membrane</keyword>
<feature type="transmembrane region" description="Helical" evidence="1">
    <location>
        <begin position="25"/>
        <end position="45"/>
    </location>
</feature>
<keyword evidence="3" id="KW-0012">Acyltransferase</keyword>
<feature type="transmembrane region" description="Helical" evidence="1">
    <location>
        <begin position="244"/>
        <end position="260"/>
    </location>
</feature>
<feature type="transmembrane region" description="Helical" evidence="1">
    <location>
        <begin position="136"/>
        <end position="155"/>
    </location>
</feature>
<feature type="domain" description="Acyltransferase 3" evidence="2">
    <location>
        <begin position="56"/>
        <end position="376"/>
    </location>
</feature>
<dbReference type="Pfam" id="PF01757">
    <property type="entry name" value="Acyl_transf_3"/>
    <property type="match status" value="1"/>
</dbReference>
<protein>
    <submittedName>
        <fullName evidence="3">Acyltransferase</fullName>
    </submittedName>
</protein>
<dbReference type="PANTHER" id="PTHR23028">
    <property type="entry name" value="ACETYLTRANSFERASE"/>
    <property type="match status" value="1"/>
</dbReference>
<dbReference type="InterPro" id="IPR050879">
    <property type="entry name" value="Acyltransferase_3"/>
</dbReference>
<dbReference type="Proteomes" id="UP000269265">
    <property type="component" value="Unassembled WGS sequence"/>
</dbReference>
<keyword evidence="4" id="KW-1185">Reference proteome</keyword>
<evidence type="ECO:0000256" key="1">
    <source>
        <dbReference type="SAM" id="Phobius"/>
    </source>
</evidence>
<dbReference type="PANTHER" id="PTHR23028:SF53">
    <property type="entry name" value="ACYL_TRANSF_3 DOMAIN-CONTAINING PROTEIN"/>
    <property type="match status" value="1"/>
</dbReference>
<dbReference type="AlphaFoldDB" id="A0A3R8S401"/>
<evidence type="ECO:0000313" key="3">
    <source>
        <dbReference type="EMBL" id="RRR99935.1"/>
    </source>
</evidence>
<evidence type="ECO:0000313" key="4">
    <source>
        <dbReference type="Proteomes" id="UP000269265"/>
    </source>
</evidence>
<feature type="transmembrane region" description="Helical" evidence="1">
    <location>
        <begin position="194"/>
        <end position="215"/>
    </location>
</feature>
<comment type="caution">
    <text evidence="3">The sequence shown here is derived from an EMBL/GenBank/DDBJ whole genome shotgun (WGS) entry which is preliminary data.</text>
</comment>
<evidence type="ECO:0000259" key="2">
    <source>
        <dbReference type="Pfam" id="PF01757"/>
    </source>
</evidence>
<feature type="transmembrane region" description="Helical" evidence="1">
    <location>
        <begin position="57"/>
        <end position="80"/>
    </location>
</feature>
<feature type="transmembrane region" description="Helical" evidence="1">
    <location>
        <begin position="222"/>
        <end position="238"/>
    </location>
</feature>
<dbReference type="InterPro" id="IPR002656">
    <property type="entry name" value="Acyl_transf_3_dom"/>
</dbReference>
<feature type="transmembrane region" description="Helical" evidence="1">
    <location>
        <begin position="327"/>
        <end position="347"/>
    </location>
</feature>
<accession>A0A3R8S401</accession>
<reference evidence="3 4" key="1">
    <citation type="submission" date="2018-12" db="EMBL/GenBank/DDBJ databases">
        <title>The whole draft genome of Aquabacterium sp. SJQ9.</title>
        <authorList>
            <person name="Sun L."/>
            <person name="Gao X."/>
            <person name="Chen W."/>
            <person name="Huang K."/>
        </authorList>
    </citation>
    <scope>NUCLEOTIDE SEQUENCE [LARGE SCALE GENOMIC DNA]</scope>
    <source>
        <strain evidence="3 4">SJQ9</strain>
    </source>
</reference>
<proteinExistence type="predicted"/>
<dbReference type="EMBL" id="RSED01000039">
    <property type="protein sequence ID" value="RRR99935.1"/>
    <property type="molecule type" value="Genomic_DNA"/>
</dbReference>
<gene>
    <name evidence="3" type="ORF">EIP75_23440</name>
</gene>
<feature type="transmembrane region" description="Helical" evidence="1">
    <location>
        <begin position="359"/>
        <end position="380"/>
    </location>
</feature>
<dbReference type="GO" id="GO:0016020">
    <property type="term" value="C:membrane"/>
    <property type="evidence" value="ECO:0007669"/>
    <property type="project" value="TreeGrafter"/>
</dbReference>
<organism evidence="3 4">
    <name type="scientific">Aquabacterium soli</name>
    <dbReference type="NCBI Taxonomy" id="2493092"/>
    <lineage>
        <taxon>Bacteria</taxon>
        <taxon>Pseudomonadati</taxon>
        <taxon>Pseudomonadota</taxon>
        <taxon>Betaproteobacteria</taxon>
        <taxon>Burkholderiales</taxon>
        <taxon>Aquabacterium</taxon>
    </lineage>
</organism>
<keyword evidence="1" id="KW-1133">Transmembrane helix</keyword>
<sequence>MHTKEPVNNLVTLFDSTVRVVDVHAIYAAAIFGIGVFLAWVLTFLERVNADNSHIPALDGLRGCCAFFVFIHHALFWRSYHSSGIWAIPESSFFVFLGKGSVIIFFMITGFLFFGKILRQPGLDWLNLYIGRFFRIFPLYIALILSVLVVLTLLGRGGWVGIRETLIPVLKWVLMLGAPDINGLKDTKLLTAGVTWTLTREWMFYFCLPALALLVWRQRSPVNLFTIFGIAFTLVLATRSSFDYYWGSFLIGMFFAWLRHKFGLMSWVNSRPAKWSVAMLPVILIVSFPNPYNGFAILGLGLFFGLIVMGARIAFLESAPMRLLGDLSYGIYLFHGIILFVLFGGLLKASTKPLENFHWLFIGCLVPILVIICYILHVYVELPGMAYAKVFAEKLKSARTSVMNALTRARI</sequence>
<name>A0A3R8S401_9BURK</name>